<feature type="region of interest" description="Disordered" evidence="4">
    <location>
        <begin position="1196"/>
        <end position="1540"/>
    </location>
</feature>
<dbReference type="EMBL" id="SWKU01000046">
    <property type="protein sequence ID" value="KAF2993866.1"/>
    <property type="molecule type" value="Genomic_DNA"/>
</dbReference>
<evidence type="ECO:0000259" key="6">
    <source>
        <dbReference type="Pfam" id="PF24344"/>
    </source>
</evidence>
<keyword evidence="2" id="KW-0227">DNA damage</keyword>
<feature type="compositionally biased region" description="Polar residues" evidence="4">
    <location>
        <begin position="1257"/>
        <end position="1271"/>
    </location>
</feature>
<comment type="subcellular location">
    <subcellularLocation>
        <location evidence="1">Nucleus</location>
    </subcellularLocation>
</comment>
<dbReference type="Proteomes" id="UP000801428">
    <property type="component" value="Unassembled WGS sequence"/>
</dbReference>
<dbReference type="GO" id="GO:0035861">
    <property type="term" value="C:site of double-strand break"/>
    <property type="evidence" value="ECO:0007669"/>
    <property type="project" value="TreeGrafter"/>
</dbReference>
<feature type="compositionally biased region" description="Basic and acidic residues" evidence="4">
    <location>
        <begin position="384"/>
        <end position="400"/>
    </location>
</feature>
<dbReference type="Pfam" id="PF24340">
    <property type="entry name" value="DH_2"/>
    <property type="match status" value="1"/>
</dbReference>
<reference evidence="8" key="1">
    <citation type="submission" date="2019-04" db="EMBL/GenBank/DDBJ databases">
        <title>Sequencing of skin fungus with MAO and IRED activity.</title>
        <authorList>
            <person name="Marsaioli A.J."/>
            <person name="Bonatto J.M.C."/>
            <person name="Reis Junior O."/>
        </authorList>
    </citation>
    <scope>NUCLEOTIDE SEQUENCE</scope>
    <source>
        <strain evidence="8">30M1</strain>
    </source>
</reference>
<feature type="region of interest" description="Disordered" evidence="4">
    <location>
        <begin position="1143"/>
        <end position="1183"/>
    </location>
</feature>
<dbReference type="GO" id="GO:0006974">
    <property type="term" value="P:DNA damage response"/>
    <property type="evidence" value="ECO:0007669"/>
    <property type="project" value="UniProtKB-KW"/>
</dbReference>
<dbReference type="InterPro" id="IPR056416">
    <property type="entry name" value="DH_2_fung"/>
</dbReference>
<feature type="compositionally biased region" description="Basic residues" evidence="4">
    <location>
        <begin position="1300"/>
        <end position="1310"/>
    </location>
</feature>
<feature type="region of interest" description="Disordered" evidence="4">
    <location>
        <begin position="1"/>
        <end position="614"/>
    </location>
</feature>
<feature type="compositionally biased region" description="Pro residues" evidence="4">
    <location>
        <begin position="1859"/>
        <end position="1868"/>
    </location>
</feature>
<feature type="compositionally biased region" description="Basic and acidic residues" evidence="4">
    <location>
        <begin position="517"/>
        <end position="529"/>
    </location>
</feature>
<evidence type="ECO:0000259" key="5">
    <source>
        <dbReference type="Pfam" id="PF24340"/>
    </source>
</evidence>
<feature type="compositionally biased region" description="Basic and acidic residues" evidence="4">
    <location>
        <begin position="1219"/>
        <end position="1236"/>
    </location>
</feature>
<dbReference type="InterPro" id="IPR056222">
    <property type="entry name" value="PH_23"/>
</dbReference>
<feature type="compositionally biased region" description="Polar residues" evidence="4">
    <location>
        <begin position="1788"/>
        <end position="1799"/>
    </location>
</feature>
<protein>
    <recommendedName>
        <fullName evidence="10">Glucan 4-alpha-glucosidase</fullName>
    </recommendedName>
</protein>
<feature type="compositionally biased region" description="Basic and acidic residues" evidence="4">
    <location>
        <begin position="1172"/>
        <end position="1183"/>
    </location>
</feature>
<evidence type="ECO:0000256" key="3">
    <source>
        <dbReference type="ARBA" id="ARBA00023242"/>
    </source>
</evidence>
<feature type="compositionally biased region" description="Low complexity" evidence="4">
    <location>
        <begin position="1153"/>
        <end position="1164"/>
    </location>
</feature>
<organism evidence="8 9">
    <name type="scientific">Curvularia kusanoi</name>
    <name type="common">Cochliobolus kusanoi</name>
    <dbReference type="NCBI Taxonomy" id="90978"/>
    <lineage>
        <taxon>Eukaryota</taxon>
        <taxon>Fungi</taxon>
        <taxon>Dikarya</taxon>
        <taxon>Ascomycota</taxon>
        <taxon>Pezizomycotina</taxon>
        <taxon>Dothideomycetes</taxon>
        <taxon>Pleosporomycetidae</taxon>
        <taxon>Pleosporales</taxon>
        <taxon>Pleosporineae</taxon>
        <taxon>Pleosporaceae</taxon>
        <taxon>Curvularia</taxon>
    </lineage>
</organism>
<feature type="compositionally biased region" description="Acidic residues" evidence="4">
    <location>
        <begin position="1326"/>
        <end position="1335"/>
    </location>
</feature>
<feature type="compositionally biased region" description="Gly residues" evidence="4">
    <location>
        <begin position="1729"/>
        <end position="1738"/>
    </location>
</feature>
<evidence type="ECO:0000259" key="7">
    <source>
        <dbReference type="Pfam" id="PF24345"/>
    </source>
</evidence>
<dbReference type="InterPro" id="IPR056223">
    <property type="entry name" value="PH_24"/>
</dbReference>
<keyword evidence="9" id="KW-1185">Reference proteome</keyword>
<feature type="compositionally biased region" description="Low complexity" evidence="4">
    <location>
        <begin position="1805"/>
        <end position="1817"/>
    </location>
</feature>
<dbReference type="OrthoDB" id="5408934at2759"/>
<feature type="region of interest" description="Disordered" evidence="4">
    <location>
        <begin position="1788"/>
        <end position="1829"/>
    </location>
</feature>
<proteinExistence type="predicted"/>
<feature type="compositionally biased region" description="Low complexity" evidence="4">
    <location>
        <begin position="52"/>
        <end position="66"/>
    </location>
</feature>
<evidence type="ECO:0000256" key="4">
    <source>
        <dbReference type="SAM" id="MobiDB-lite"/>
    </source>
</evidence>
<dbReference type="PANTHER" id="PTHR23196">
    <property type="entry name" value="PAX TRANSCRIPTION ACTIVATION DOMAIN INTERACTING PROTEIN"/>
    <property type="match status" value="1"/>
</dbReference>
<feature type="compositionally biased region" description="Basic residues" evidence="4">
    <location>
        <begin position="574"/>
        <end position="590"/>
    </location>
</feature>
<feature type="compositionally biased region" description="Basic and acidic residues" evidence="4">
    <location>
        <begin position="142"/>
        <end position="159"/>
    </location>
</feature>
<feature type="region of interest" description="Disordered" evidence="4">
    <location>
        <begin position="1854"/>
        <end position="1881"/>
    </location>
</feature>
<feature type="compositionally biased region" description="Polar residues" evidence="4">
    <location>
        <begin position="1506"/>
        <end position="1519"/>
    </location>
</feature>
<keyword evidence="3" id="KW-0539">Nucleus</keyword>
<feature type="domain" description="PH" evidence="6">
    <location>
        <begin position="988"/>
        <end position="1129"/>
    </location>
</feature>
<dbReference type="Pfam" id="PF24344">
    <property type="entry name" value="PH_23"/>
    <property type="match status" value="1"/>
</dbReference>
<feature type="domain" description="DBL homology" evidence="5">
    <location>
        <begin position="763"/>
        <end position="975"/>
    </location>
</feature>
<dbReference type="InterPro" id="IPR051579">
    <property type="entry name" value="DDR_Transcriptional_Reg"/>
</dbReference>
<dbReference type="Pfam" id="PF24345">
    <property type="entry name" value="PH_24"/>
    <property type="match status" value="1"/>
</dbReference>
<feature type="region of interest" description="Disordered" evidence="4">
    <location>
        <begin position="1721"/>
        <end position="1766"/>
    </location>
</feature>
<accession>A0A9P4W6Y7</accession>
<feature type="compositionally biased region" description="Basic and acidic residues" evidence="4">
    <location>
        <begin position="1281"/>
        <end position="1299"/>
    </location>
</feature>
<feature type="compositionally biased region" description="Basic and acidic residues" evidence="4">
    <location>
        <begin position="111"/>
        <end position="127"/>
    </location>
</feature>
<feature type="compositionally biased region" description="Basic and acidic residues" evidence="4">
    <location>
        <begin position="41"/>
        <end position="50"/>
    </location>
</feature>
<evidence type="ECO:0000313" key="8">
    <source>
        <dbReference type="EMBL" id="KAF2993866.1"/>
    </source>
</evidence>
<feature type="compositionally biased region" description="Pro residues" evidence="4">
    <location>
        <begin position="194"/>
        <end position="209"/>
    </location>
</feature>
<evidence type="ECO:0008006" key="10">
    <source>
        <dbReference type="Google" id="ProtNLM"/>
    </source>
</evidence>
<feature type="domain" description="PH" evidence="7">
    <location>
        <begin position="1569"/>
        <end position="1706"/>
    </location>
</feature>
<feature type="compositionally biased region" description="Low complexity" evidence="4">
    <location>
        <begin position="1739"/>
        <end position="1762"/>
    </location>
</feature>
<evidence type="ECO:0000256" key="2">
    <source>
        <dbReference type="ARBA" id="ARBA00022763"/>
    </source>
</evidence>
<feature type="compositionally biased region" description="Polar residues" evidence="4">
    <location>
        <begin position="462"/>
        <end position="476"/>
    </location>
</feature>
<feature type="compositionally biased region" description="Basic and acidic residues" evidence="4">
    <location>
        <begin position="177"/>
        <end position="186"/>
    </location>
</feature>
<gene>
    <name evidence="8" type="ORF">E8E13_001170</name>
</gene>
<feature type="compositionally biased region" description="Acidic residues" evidence="4">
    <location>
        <begin position="1468"/>
        <end position="1501"/>
    </location>
</feature>
<feature type="compositionally biased region" description="Low complexity" evidence="4">
    <location>
        <begin position="448"/>
        <end position="457"/>
    </location>
</feature>
<name>A0A9P4W6Y7_CURKU</name>
<dbReference type="PANTHER" id="PTHR23196:SF1">
    <property type="entry name" value="PAX-INTERACTING PROTEIN 1"/>
    <property type="match status" value="1"/>
</dbReference>
<evidence type="ECO:0000256" key="1">
    <source>
        <dbReference type="ARBA" id="ARBA00004123"/>
    </source>
</evidence>
<dbReference type="GO" id="GO:0005634">
    <property type="term" value="C:nucleus"/>
    <property type="evidence" value="ECO:0007669"/>
    <property type="project" value="UniProtKB-SubCell"/>
</dbReference>
<evidence type="ECO:0000313" key="9">
    <source>
        <dbReference type="Proteomes" id="UP000801428"/>
    </source>
</evidence>
<comment type="caution">
    <text evidence="8">The sequence shown here is derived from an EMBL/GenBank/DDBJ whole genome shotgun (WGS) entry which is preliminary data.</text>
</comment>
<sequence>MPAAAEDAASPKKNASSGKKKTDGMNGNDFAKAIGINKPANVRDKIKRWQQDGGADADPAAAAAGAEEGHAAGGEGEPKKGTPKAQPKSQPTTPKMADKPNWKPAHAPAKSIDRSPERPDSAKNKNELDEDVQSAVAPKKRVVSDSHWRANKSPQKDPSRPAPKTIPNAWVRPSRIVKKDRDRLAIPDEATAAPPTPTTPQTPPTPSTPQLPQTLANYISKSTGQKRPTPRQRRPSKPSSSKSSGNDERPNSSGSGSGKDLAGVEVIVEPESPKRKKEKAEIVKVRRRNTKTSPRGSLSAEDAEPVVKPRPARKSEPAPDLADLAGLITVEYDESSVVEPVKQRITSPRADDLRERRRRRRPKSQPGTDDEGFRESTRRHRRTRTDTIDMEKEEVMREMRAQQPRVLSPPNKEFATRLEAWLDRTQQMQDDADQRERRPPRRRRRSTETAQTSSSAPDFGSTMRTESSIVTASTDFSDTKPASPEPAPAPAEETRPQSSGSGSGSGGGSRRRRRRRSREDRRTSHELKIDTSVGAVEDKAPSVVSDDSAATPVATKPEEIEAEPKTPLSATPTLKRRGAKRSSQHMRSKSQGRSMSSPLRESMSTDDLSKEDDTRAVSVASSALSSALSSSVGSGSVDFEQISLKPRPLAVQRHFPTRGKRLSTIASVDSFPSKAQQAPAYDVAGSELSESVMSDDRTVSGMTASEVGSQLNETSTIVSRRSTRKNRLASHADLISVLSMPKAAGAKSIVSARSIRTNRSRLATATIPDIMREFATDEDKYMRELRTIVDGVIPVLLSVVLSKDDSAVAAGLFSRSAKSDPSEVTKPIMDMGVCLERLKTLHKRAPKDDADSLLSWAQSAHRVYDNYINAWRLGFQDVVISLAPADDEPFKQAKVVNGPEDGAPWDEGMPRNAEGYVVNGDGERVDVAYMLKRPLVRLKYLAKTLKGINHVRPSDRADNISATFQDLVTAARKRSNDEQARLEDEAAANIDATRARDPRSLAPLAGVRIDATRCVRARDYFDMYLYHSSGQELSCRVELLLRDNAPGAGQGGDLLLCEVDSTGRWLLLPPIQQSRVSARNGDVKGEIVVMIRGNSADGSEWTEVMSLISDDEQAGFEWVQMLGLNPIPPPISEIKRDQMVPGQLPRVTSSHGSSLVSATTASTVPFKSRTPSPHEIEIPIGEQHTEVSKVWNYDTPDRRQQSRTVSPITPPSGDGSLAIHERHVADRSHSFDDAVRSEGTASPSGLKRTKAKRLSRAATSSPVSQRPSRQITLDDPIEFVEEPKQIQSREAKLIEEERQPRRKSTKRRGKNFSVWMPTSEVGHSDESDESEESVGEEQISPPGSPPPRTQSHRRVSSTPSMELPSIPRLRKSSQPSTPLREAANADELPEPPASAPPKMGKRPNTVTEQEEEDAPPPPPPHRSASPVTLKGSKTPTFTPSLPGWKTKRRSSSPLKHEYEPSTCTESSSESEDDIISEDDLSGSDEDSLTSDLSEDELEDDVPTPLQPLTRTRSYANRPSSAGRDTAPLQTLLEEPKVSPPESIEIVADDTITPSQSASNQPYRAVPAGSGRATKAIASIFSWSDAGRWDSLHPDECSIVITPGKIEVFEITASHSKPLVSDGDEIIQPGGRTPLIAVELTPLVPLRKSTAIDISIRSPPTPDSRITTGNNIMLRSRNAAECDQLYAMINKSRINNPTYIALQNARGPYGQSSWAEVMDRRNEARTNASSGGGMFGGSLGRRSSYRKSTSTRAASISAATESSVGTMGTAMRSALSRFSFGKGGMFSVRNSTQGSRSLNSFDDDSSGSPPGSGASSPNGPGGAVGAPAGITNNKCRLYERESLKKWRDMGGARLTIMLPSPHPSAPGSPNPLQRSPGTRDHTQEKRILVTGKKDGQTLLDVTLSETCFERVARSGIAVSVWEDNVDELGQVGQVARTGGVNGARARVFMIQLKSEREAAYCFSLLGKNRY</sequence>